<dbReference type="Gene3D" id="2.130.10.10">
    <property type="entry name" value="YVTN repeat-like/Quinoprotein amine dehydrogenase"/>
    <property type="match status" value="2"/>
</dbReference>
<dbReference type="PANTHER" id="PTHR16266:SF17">
    <property type="entry name" value="BRWD3"/>
    <property type="match status" value="1"/>
</dbReference>
<dbReference type="InterPro" id="IPR001680">
    <property type="entry name" value="WD40_rpt"/>
</dbReference>
<dbReference type="InterPro" id="IPR057451">
    <property type="entry name" value="BRWD/PHIP_AD"/>
</dbReference>
<evidence type="ECO:0000256" key="4">
    <source>
        <dbReference type="PROSITE-ProRule" id="PRU00221"/>
    </source>
</evidence>
<keyword evidence="2" id="KW-0677">Repeat</keyword>
<dbReference type="FunFam" id="2.130.10.10:FF:000440">
    <property type="entry name" value="Bromodomain and WD repeat-containing protein"/>
    <property type="match status" value="1"/>
</dbReference>
<dbReference type="PROSITE" id="PS00678">
    <property type="entry name" value="WD_REPEATS_1"/>
    <property type="match status" value="1"/>
</dbReference>
<proteinExistence type="predicted"/>
<evidence type="ECO:0000259" key="6">
    <source>
        <dbReference type="Pfam" id="PF00439"/>
    </source>
</evidence>
<feature type="region of interest" description="Disordered" evidence="5">
    <location>
        <begin position="555"/>
        <end position="752"/>
    </location>
</feature>
<keyword evidence="3" id="KW-0103">Bromodomain</keyword>
<dbReference type="PANTHER" id="PTHR16266">
    <property type="entry name" value="WD REPEAT DOMAIN 9"/>
    <property type="match status" value="1"/>
</dbReference>
<dbReference type="PROSITE" id="PS50082">
    <property type="entry name" value="WD_REPEATS_2"/>
    <property type="match status" value="2"/>
</dbReference>
<feature type="repeat" description="WD" evidence="4">
    <location>
        <begin position="107"/>
        <end position="148"/>
    </location>
</feature>
<dbReference type="SUPFAM" id="SSF50978">
    <property type="entry name" value="WD40 repeat-like"/>
    <property type="match status" value="1"/>
</dbReference>
<feature type="compositionally biased region" description="Low complexity" evidence="5">
    <location>
        <begin position="575"/>
        <end position="589"/>
    </location>
</feature>
<dbReference type="SUPFAM" id="SSF47370">
    <property type="entry name" value="Bromodomain"/>
    <property type="match status" value="1"/>
</dbReference>
<dbReference type="Pfam" id="PF00439">
    <property type="entry name" value="Bromodomain"/>
    <property type="match status" value="1"/>
</dbReference>
<organism evidence="8">
    <name type="scientific">Fagus sylvatica</name>
    <name type="common">Beechnut</name>
    <dbReference type="NCBI Taxonomy" id="28930"/>
    <lineage>
        <taxon>Eukaryota</taxon>
        <taxon>Viridiplantae</taxon>
        <taxon>Streptophyta</taxon>
        <taxon>Embryophyta</taxon>
        <taxon>Tracheophyta</taxon>
        <taxon>Spermatophyta</taxon>
        <taxon>Magnoliopsida</taxon>
        <taxon>eudicotyledons</taxon>
        <taxon>Gunneridae</taxon>
        <taxon>Pentapetalae</taxon>
        <taxon>rosids</taxon>
        <taxon>fabids</taxon>
        <taxon>Fagales</taxon>
        <taxon>Fagaceae</taxon>
        <taxon>Fagus</taxon>
    </lineage>
</organism>
<dbReference type="InterPro" id="IPR001487">
    <property type="entry name" value="Bromodomain"/>
</dbReference>
<name>A0A2N9ILX2_FAGSY</name>
<dbReference type="InterPro" id="IPR019775">
    <property type="entry name" value="WD40_repeat_CS"/>
</dbReference>
<dbReference type="InterPro" id="IPR052060">
    <property type="entry name" value="Bromo_WD_repeat"/>
</dbReference>
<dbReference type="InterPro" id="IPR015943">
    <property type="entry name" value="WD40/YVTN_repeat-like_dom_sf"/>
</dbReference>
<evidence type="ECO:0008006" key="9">
    <source>
        <dbReference type="Google" id="ProtNLM"/>
    </source>
</evidence>
<dbReference type="GO" id="GO:0008360">
    <property type="term" value="P:regulation of cell shape"/>
    <property type="evidence" value="ECO:0007669"/>
    <property type="project" value="TreeGrafter"/>
</dbReference>
<sequence>MEIKQVKPLRAYLRWPHMQADQVRGLSLREIGGGFTKHHRAPCSACYAIAKPSTLVQRMQNKKKLRGHRNAVYCAIFDRSGRYVITGSDDRLVKIWSMETAFCLASCRGHEGDITDLAVSSNNALVASASNDFVIRVWRLPDGMPISVLRGHVGAVTAIVFSPRPSAVYQLLSDLLEFSCVITSVLTISVGRRMMGPVESGMLGTVKFTAGKSNGPSSNGPSSSNGPQSHHILCCAYNANGTVFVTGSSDTYARVWSAFKSTPDDPDQSVPEMDVLSGHENDVNYVQFRFVRPMVASKSSMADSLKEENIPKFKNSWDKVGHVLVTAVQYHLAKNCRICVWNAVDGSLVHSLTGHTESSYVLDVHPFNPRIAMSAGYDGRTIVWDIWEGTPIWTYEIGRFKLVDGKFSPDGTSIVLSDDVGQIYLLNTGQGESQKDAKLDQFFLGDYRPLIRDSMGNVLDQETQLPPHRRNAQDPLCDSSMMPYPEPYQSMFQKRRLGALGIEWQPSSIKYAVGLDFGPAQDDHMIPMADLERMIEPLPEFIDAMYWEPENEVISDDTDSEYNVPEENSSEGDHGSVSASSSSDPGCSAEDSEVEHSHKDSLRRSRRKKHKAEVGLMTSSGRRIKKRNLDECDGTISRSNRMKKSRSSRKVSKRKSSKAKTSRPQRVAARNALNMFSQITVTSSDGEDENDSENDSSDSESVLQDSDIQSNESDGNLQNMQQTCAKEEHSSLDEFTDVAKPPAPSESQSIVGNKPRLVLKFSLRDSKKHVSPEDTRFKCDNEAGLVYPSSRSQEITQEDRINRSSIDPMSSFTDIIDVEPSQIGDDCMDRVQKAEDHLEAYAGEEDNRNRLGDVNRCTFKWSRSEDCMPRDDVQKENNIEVNGNEKQFGADRSQDLDGVRNKDHAHPDGALISSSSFESSLPGDHQPKANASVAPLEINEVVGTNHSNEPKEDAPPKSTKLIIRTKKRIVMDPKTPSKLKFITSVEDQSSARGVLKPESQMHMDPNLVLRVPEQGEATGRSSSLRLRNSYSDIRMSDASYGGERFRKAKTDSDGFDSGIEENAAVNDHDLETDVPEPSTDAIRRTRSMKMKATSREPNAVNRNFKVRRGHGSEGTSRNAENPSLELSEQLLQGSRSTRYQHGGYNDYEPSSSTRRKSNYSVRKLSWLMLSEHEEGYRYIPQLGDEVVYLRQGHEEFLELICSPEIGNSRSINRNLSAVETCRVEALDYASRPGSGDSCCKIKLKFVDPSSVGFGKAFKLTLPELIDFPDFVVEKTRYDAAIGRNWTHRDRCLVWWRNPNGEGGNWWEGRILTSKPKSEEFPDSPWERYAVCYRSDPTGNHLHCPWELHDPVNSWEHPHIDDERRDKLLSYFAKLERAASGNKDYYGIAKLNRAAEKSEFSNRFPVPLYPELICLRLKNNYYRSLEAVKHDIRVMLSNAESYFSQPELGKMRRLSEWFARKLSKF</sequence>
<gene>
    <name evidence="8" type="ORF">FSB_LOCUS54478</name>
</gene>
<evidence type="ECO:0000259" key="7">
    <source>
        <dbReference type="Pfam" id="PF25313"/>
    </source>
</evidence>
<feature type="compositionally biased region" description="Polar residues" evidence="5">
    <location>
        <begin position="702"/>
        <end position="724"/>
    </location>
</feature>
<dbReference type="CDD" id="cd00200">
    <property type="entry name" value="WD40"/>
    <property type="match status" value="1"/>
</dbReference>
<feature type="region of interest" description="Disordered" evidence="5">
    <location>
        <begin position="1044"/>
        <end position="1124"/>
    </location>
</feature>
<dbReference type="InterPro" id="IPR036322">
    <property type="entry name" value="WD40_repeat_dom_sf"/>
</dbReference>
<protein>
    <recommendedName>
        <fullName evidence="9">Bromo domain-containing protein</fullName>
    </recommendedName>
</protein>
<dbReference type="Pfam" id="PF25313">
    <property type="entry name" value="BRWD_AD"/>
    <property type="match status" value="1"/>
</dbReference>
<dbReference type="PROSITE" id="PS50294">
    <property type="entry name" value="WD_REPEATS_REGION"/>
    <property type="match status" value="2"/>
</dbReference>
<evidence type="ECO:0000256" key="5">
    <source>
        <dbReference type="SAM" id="MobiDB-lite"/>
    </source>
</evidence>
<feature type="compositionally biased region" description="Basic residues" evidence="5">
    <location>
        <begin position="640"/>
        <end position="663"/>
    </location>
</feature>
<feature type="compositionally biased region" description="Acidic residues" evidence="5">
    <location>
        <begin position="685"/>
        <end position="698"/>
    </location>
</feature>
<feature type="repeat" description="WD" evidence="4">
    <location>
        <begin position="65"/>
        <end position="106"/>
    </location>
</feature>
<dbReference type="EMBL" id="OIVN01006160">
    <property type="protein sequence ID" value="SPD26596.1"/>
    <property type="molecule type" value="Genomic_DNA"/>
</dbReference>
<evidence type="ECO:0000256" key="3">
    <source>
        <dbReference type="ARBA" id="ARBA00023117"/>
    </source>
</evidence>
<feature type="region of interest" description="Disordered" evidence="5">
    <location>
        <begin position="1136"/>
        <end position="1155"/>
    </location>
</feature>
<dbReference type="SMART" id="SM00320">
    <property type="entry name" value="WD40"/>
    <property type="match status" value="4"/>
</dbReference>
<evidence type="ECO:0000313" key="8">
    <source>
        <dbReference type="EMBL" id="SPD26596.1"/>
    </source>
</evidence>
<feature type="region of interest" description="Disordered" evidence="5">
    <location>
        <begin position="876"/>
        <end position="929"/>
    </location>
</feature>
<evidence type="ECO:0000256" key="2">
    <source>
        <dbReference type="ARBA" id="ARBA00022737"/>
    </source>
</evidence>
<dbReference type="GO" id="GO:0005634">
    <property type="term" value="C:nucleus"/>
    <property type="evidence" value="ECO:0007669"/>
    <property type="project" value="TreeGrafter"/>
</dbReference>
<dbReference type="Pfam" id="PF00400">
    <property type="entry name" value="WD40"/>
    <property type="match status" value="4"/>
</dbReference>
<feature type="domain" description="BRWD/PHIP ancillary-like" evidence="7">
    <location>
        <begin position="1176"/>
        <end position="1350"/>
    </location>
</feature>
<feature type="domain" description="Bromo" evidence="6">
    <location>
        <begin position="1407"/>
        <end position="1443"/>
    </location>
</feature>
<feature type="compositionally biased region" description="Basic and acidic residues" evidence="5">
    <location>
        <begin position="888"/>
        <end position="907"/>
    </location>
</feature>
<feature type="region of interest" description="Disordered" evidence="5">
    <location>
        <begin position="789"/>
        <end position="808"/>
    </location>
</feature>
<evidence type="ECO:0000256" key="1">
    <source>
        <dbReference type="ARBA" id="ARBA00022574"/>
    </source>
</evidence>
<reference evidence="8" key="1">
    <citation type="submission" date="2018-02" db="EMBL/GenBank/DDBJ databases">
        <authorList>
            <person name="Cohen D.B."/>
            <person name="Kent A.D."/>
        </authorList>
    </citation>
    <scope>NUCLEOTIDE SEQUENCE</scope>
</reference>
<dbReference type="GO" id="GO:0007010">
    <property type="term" value="P:cytoskeleton organization"/>
    <property type="evidence" value="ECO:0007669"/>
    <property type="project" value="TreeGrafter"/>
</dbReference>
<dbReference type="InterPro" id="IPR036427">
    <property type="entry name" value="Bromodomain-like_sf"/>
</dbReference>
<feature type="compositionally biased region" description="Basic and acidic residues" evidence="5">
    <location>
        <begin position="594"/>
        <end position="603"/>
    </location>
</feature>
<dbReference type="CDD" id="cd05529">
    <property type="entry name" value="Bromo_WDR9_I_like"/>
    <property type="match status" value="1"/>
</dbReference>
<accession>A0A2N9ILX2</accession>
<keyword evidence="1 4" id="KW-0853">WD repeat</keyword>
<dbReference type="GO" id="GO:0006357">
    <property type="term" value="P:regulation of transcription by RNA polymerase II"/>
    <property type="evidence" value="ECO:0007669"/>
    <property type="project" value="TreeGrafter"/>
</dbReference>